<organism evidence="1 2">
    <name type="scientific">Syntrophus aciditrophicus (strain SB)</name>
    <dbReference type="NCBI Taxonomy" id="56780"/>
    <lineage>
        <taxon>Bacteria</taxon>
        <taxon>Pseudomonadati</taxon>
        <taxon>Thermodesulfobacteriota</taxon>
        <taxon>Syntrophia</taxon>
        <taxon>Syntrophales</taxon>
        <taxon>Syntrophaceae</taxon>
        <taxon>Syntrophus</taxon>
    </lineage>
</organism>
<keyword evidence="2" id="KW-1185">Reference proteome</keyword>
<dbReference type="STRING" id="56780.SYN_01714"/>
<name>Q2LXP2_SYNAS</name>
<sequence length="65" mass="7516">MSAPMVSMIFNTPFRLDHFPVQGHARRFTAGSLLRKQIFLSFYKSITDIEKQKSRTFCLQCGSFP</sequence>
<dbReference type="InParanoid" id="Q2LXP2"/>
<evidence type="ECO:0000313" key="1">
    <source>
        <dbReference type="EMBL" id="ABC78850.1"/>
    </source>
</evidence>
<dbReference type="Proteomes" id="UP000001933">
    <property type="component" value="Chromosome"/>
</dbReference>
<proteinExistence type="predicted"/>
<gene>
    <name evidence="1" type="ORF">SYN_01714</name>
</gene>
<protein>
    <submittedName>
        <fullName evidence="1">Hypothetical cytosolic protein</fullName>
    </submittedName>
</protein>
<evidence type="ECO:0000313" key="2">
    <source>
        <dbReference type="Proteomes" id="UP000001933"/>
    </source>
</evidence>
<dbReference type="KEGG" id="sat:SYN_01714"/>
<reference evidence="1 2" key="1">
    <citation type="journal article" date="2007" name="Proc. Natl. Acad. Sci. U.S.A.">
        <title>The genome of Syntrophus aciditrophicus: life at the thermodynamic limit of microbial growth.</title>
        <authorList>
            <person name="McInerney M.J."/>
            <person name="Rohlin L."/>
            <person name="Mouttaki H."/>
            <person name="Kim U."/>
            <person name="Krupp R.S."/>
            <person name="Rios-Hernandez L."/>
            <person name="Sieber J."/>
            <person name="Struchtemeyer C.G."/>
            <person name="Bhattacharyya A."/>
            <person name="Campbell J.W."/>
            <person name="Gunsalus R.P."/>
        </authorList>
    </citation>
    <scope>NUCLEOTIDE SEQUENCE [LARGE SCALE GENOMIC DNA]</scope>
    <source>
        <strain evidence="1 2">SB</strain>
    </source>
</reference>
<dbReference type="HOGENOM" id="CLU_2848248_0_0_7"/>
<dbReference type="EMBL" id="CP000252">
    <property type="protein sequence ID" value="ABC78850.1"/>
    <property type="molecule type" value="Genomic_DNA"/>
</dbReference>
<accession>Q2LXP2</accession>
<dbReference type="AlphaFoldDB" id="Q2LXP2"/>